<gene>
    <name evidence="1" type="ORF">QFC24_001557</name>
</gene>
<dbReference type="EMBL" id="JASBWV010000004">
    <property type="protein sequence ID" value="KAJ9126530.1"/>
    <property type="molecule type" value="Genomic_DNA"/>
</dbReference>
<evidence type="ECO:0000313" key="1">
    <source>
        <dbReference type="EMBL" id="KAJ9126530.1"/>
    </source>
</evidence>
<proteinExistence type="predicted"/>
<name>A0ACC2XSB3_9TREE</name>
<organism evidence="1 2">
    <name type="scientific">Naganishia onofrii</name>
    <dbReference type="NCBI Taxonomy" id="1851511"/>
    <lineage>
        <taxon>Eukaryota</taxon>
        <taxon>Fungi</taxon>
        <taxon>Dikarya</taxon>
        <taxon>Basidiomycota</taxon>
        <taxon>Agaricomycotina</taxon>
        <taxon>Tremellomycetes</taxon>
        <taxon>Filobasidiales</taxon>
        <taxon>Filobasidiaceae</taxon>
        <taxon>Naganishia</taxon>
    </lineage>
</organism>
<reference evidence="1" key="1">
    <citation type="submission" date="2023-04" db="EMBL/GenBank/DDBJ databases">
        <title>Draft Genome sequencing of Naganishia species isolated from polar environments using Oxford Nanopore Technology.</title>
        <authorList>
            <person name="Leo P."/>
            <person name="Venkateswaran K."/>
        </authorList>
    </citation>
    <scope>NUCLEOTIDE SEQUENCE</scope>
    <source>
        <strain evidence="1">DBVPG 5303</strain>
    </source>
</reference>
<keyword evidence="2" id="KW-1185">Reference proteome</keyword>
<comment type="caution">
    <text evidence="1">The sequence shown here is derived from an EMBL/GenBank/DDBJ whole genome shotgun (WGS) entry which is preliminary data.</text>
</comment>
<dbReference type="Proteomes" id="UP001234202">
    <property type="component" value="Unassembled WGS sequence"/>
</dbReference>
<sequence length="771" mass="83966">MPQEYIEIDSDSDDGLLANKSRPAPPPTKNATFTAVAAVSSSFGSNDIAWDTLDDGWIDKILREGAAAAAGGYIASNAPIASHGAAQNGGVVDLSNSRTPSPDCTRPSVSSVVSSSKHAQAHLAQILGFASNALSSSPVDTDTTLQALLAGNSRNVASGKGKQRATYATPAAVPVKQVQQQRPPPTQSSQIDVFTSPSIVAPPKIRVSSAEVEIVEITDSPIASTRTHDVLALTAPSVQPNGLLADRSSRSSTSKSRNASEGDDDTDEDRYALDFSGAKKDKGKRRADDAVDKDDFFEALYGDLGASRSLSVLPSVGETSLGAITAAEKKAESARLKQLKVTQAERTKAEKALEKEREKRRVLAEREARKKDLEVNRLRNSKSETVREVSVHISPELEKRGSPIATAIPLLRERLAEKESSMSLLPVPDPDDLAQRDQVDGMTMHVPGLVKVKRWVTAEFDSEKRRFVAVKDGEEYWQDQLPYVIVITAKELVDKMVAGRSDKSKGLVAWLNSMKRKLGLTRSANDTYANTPIGAAPAATPGSLTSRCEIMLMIHGMKAYYSKTNGAKKKEFAEKVRSHMSGQDVPSMSNEAPGRSTGEGSREPHVPDKEEVEKELVKLQLIHRCFQVSVENKMDSMEWLYNIAGDIAIRPYRQIQNSHLPFSTRDVPKKGDGPFSTFKLMLEEITGVTESGAEGIAEQWKSFRNLMEAYERMERRKEKGEIGQKDIEHMLANCVVKALTTGVANARPLGMAVSKHVYKAFRGKDPESIDN</sequence>
<accession>A0ACC2XSB3</accession>
<evidence type="ECO:0000313" key="2">
    <source>
        <dbReference type="Proteomes" id="UP001234202"/>
    </source>
</evidence>
<protein>
    <submittedName>
        <fullName evidence="1">Uncharacterized protein</fullName>
    </submittedName>
</protein>